<gene>
    <name evidence="2" type="ORF">AB3X52_02180</name>
</gene>
<dbReference type="Proteomes" id="UP001556631">
    <property type="component" value="Unassembled WGS sequence"/>
</dbReference>
<reference evidence="2 3" key="1">
    <citation type="submission" date="2024-07" db="EMBL/GenBank/DDBJ databases">
        <authorList>
            <person name="Lee S."/>
            <person name="Kang M."/>
        </authorList>
    </citation>
    <scope>NUCLEOTIDE SEQUENCE [LARGE SCALE GENOMIC DNA]</scope>
    <source>
        <strain evidence="2 3">DS6</strain>
    </source>
</reference>
<protein>
    <submittedName>
        <fullName evidence="2">DUF4439 domain-containing protein</fullName>
    </submittedName>
</protein>
<feature type="domain" description="DUF4439" evidence="1">
    <location>
        <begin position="13"/>
        <end position="145"/>
    </location>
</feature>
<organism evidence="2 3">
    <name type="scientific">Nocardioides eburneus</name>
    <dbReference type="NCBI Taxonomy" id="3231482"/>
    <lineage>
        <taxon>Bacteria</taxon>
        <taxon>Bacillati</taxon>
        <taxon>Actinomycetota</taxon>
        <taxon>Actinomycetes</taxon>
        <taxon>Propionibacteriales</taxon>
        <taxon>Nocardioidaceae</taxon>
        <taxon>Nocardioides</taxon>
    </lineage>
</organism>
<dbReference type="InterPro" id="IPR009078">
    <property type="entry name" value="Ferritin-like_SF"/>
</dbReference>
<accession>A0ABV3STZ5</accession>
<name>A0ABV3STZ5_9ACTN</name>
<sequence length="146" mass="14916">MSTVHMSTARVAALQTALAAEHAAIYVYGVLGGRTSASQDPTLADSLRTAYDDHVTARDALIDRVVAAGSDPVGSSAAYARPGGIDSPSGVRRAALQVERRCAAAYLAGMAAVTGTDRRLLVGALGDTAVRELAFGGAPETFPGTR</sequence>
<dbReference type="Pfam" id="PF14530">
    <property type="entry name" value="DUF4439"/>
    <property type="match status" value="1"/>
</dbReference>
<evidence type="ECO:0000259" key="1">
    <source>
        <dbReference type="Pfam" id="PF14530"/>
    </source>
</evidence>
<dbReference type="RefSeq" id="WP_367991084.1">
    <property type="nucleotide sequence ID" value="NZ_JBFPJR010000003.1"/>
</dbReference>
<keyword evidence="3" id="KW-1185">Reference proteome</keyword>
<evidence type="ECO:0000313" key="3">
    <source>
        <dbReference type="Proteomes" id="UP001556631"/>
    </source>
</evidence>
<dbReference type="SUPFAM" id="SSF47240">
    <property type="entry name" value="Ferritin-like"/>
    <property type="match status" value="1"/>
</dbReference>
<dbReference type="CDD" id="cd00657">
    <property type="entry name" value="Ferritin_like"/>
    <property type="match status" value="1"/>
</dbReference>
<proteinExistence type="predicted"/>
<dbReference type="InterPro" id="IPR029447">
    <property type="entry name" value="DUF4439"/>
</dbReference>
<dbReference type="EMBL" id="JBFPJR010000003">
    <property type="protein sequence ID" value="MEX0426411.1"/>
    <property type="molecule type" value="Genomic_DNA"/>
</dbReference>
<dbReference type="InterPro" id="IPR012347">
    <property type="entry name" value="Ferritin-like"/>
</dbReference>
<dbReference type="Gene3D" id="1.20.1260.10">
    <property type="match status" value="1"/>
</dbReference>
<evidence type="ECO:0000313" key="2">
    <source>
        <dbReference type="EMBL" id="MEX0426411.1"/>
    </source>
</evidence>
<comment type="caution">
    <text evidence="2">The sequence shown here is derived from an EMBL/GenBank/DDBJ whole genome shotgun (WGS) entry which is preliminary data.</text>
</comment>